<dbReference type="STRING" id="408015.SXIM_53390"/>
<comment type="similarity">
    <text evidence="1">Belongs to the carbohydrate kinase PfkB family.</text>
</comment>
<dbReference type="Proteomes" id="UP000034034">
    <property type="component" value="Chromosome"/>
</dbReference>
<keyword evidence="6" id="KW-1185">Reference proteome</keyword>
<reference evidence="5" key="1">
    <citation type="submission" date="2019-08" db="EMBL/GenBank/DDBJ databases">
        <title>Complete genome sequence of a mangrove-derived Streptomyces xiamenensis.</title>
        <authorList>
            <person name="Xu J."/>
        </authorList>
    </citation>
    <scope>NUCLEOTIDE SEQUENCE</scope>
    <source>
        <strain evidence="5">318</strain>
    </source>
</reference>
<dbReference type="PANTHER" id="PTHR43320">
    <property type="entry name" value="SUGAR KINASE"/>
    <property type="match status" value="1"/>
</dbReference>
<dbReference type="Gene3D" id="3.40.1190.20">
    <property type="match status" value="1"/>
</dbReference>
<accession>A0A0F7G0Z8</accession>
<dbReference type="InterPro" id="IPR029056">
    <property type="entry name" value="Ribokinase-like"/>
</dbReference>
<evidence type="ECO:0000313" key="5">
    <source>
        <dbReference type="EMBL" id="AKG46723.1"/>
    </source>
</evidence>
<proteinExistence type="inferred from homology"/>
<evidence type="ECO:0000259" key="4">
    <source>
        <dbReference type="Pfam" id="PF00294"/>
    </source>
</evidence>
<gene>
    <name evidence="5" type="ORF">SXIM_53390</name>
</gene>
<dbReference type="RefSeq" id="WP_046725281.1">
    <property type="nucleotide sequence ID" value="NZ_CP009922.3"/>
</dbReference>
<dbReference type="HOGENOM" id="CLU_027634_6_0_11"/>
<protein>
    <submittedName>
        <fullName evidence="5">Carbohydrate kinase</fullName>
    </submittedName>
</protein>
<organism evidence="5 6">
    <name type="scientific">Streptomyces xiamenensis</name>
    <dbReference type="NCBI Taxonomy" id="408015"/>
    <lineage>
        <taxon>Bacteria</taxon>
        <taxon>Bacillati</taxon>
        <taxon>Actinomycetota</taxon>
        <taxon>Actinomycetes</taxon>
        <taxon>Kitasatosporales</taxon>
        <taxon>Streptomycetaceae</taxon>
        <taxon>Streptomyces</taxon>
    </lineage>
</organism>
<dbReference type="PATRIC" id="fig|408015.6.peg.5404"/>
<dbReference type="SUPFAM" id="SSF53613">
    <property type="entry name" value="Ribokinase-like"/>
    <property type="match status" value="1"/>
</dbReference>
<evidence type="ECO:0000256" key="1">
    <source>
        <dbReference type="ARBA" id="ARBA00010688"/>
    </source>
</evidence>
<dbReference type="KEGG" id="sxi:SXIM_53390"/>
<keyword evidence="3 5" id="KW-0418">Kinase</keyword>
<keyword evidence="2" id="KW-0808">Transferase</keyword>
<dbReference type="Pfam" id="PF00294">
    <property type="entry name" value="PfkB"/>
    <property type="match status" value="1"/>
</dbReference>
<feature type="domain" description="Carbohydrate kinase PfkB" evidence="4">
    <location>
        <begin position="11"/>
        <end position="298"/>
    </location>
</feature>
<evidence type="ECO:0000313" key="6">
    <source>
        <dbReference type="Proteomes" id="UP000034034"/>
    </source>
</evidence>
<dbReference type="InterPro" id="IPR052700">
    <property type="entry name" value="Carb_kinase_PfkB-like"/>
</dbReference>
<dbReference type="AlphaFoldDB" id="A0A0F7G0Z8"/>
<evidence type="ECO:0000256" key="2">
    <source>
        <dbReference type="ARBA" id="ARBA00022679"/>
    </source>
</evidence>
<dbReference type="GO" id="GO:0016301">
    <property type="term" value="F:kinase activity"/>
    <property type="evidence" value="ECO:0007669"/>
    <property type="project" value="UniProtKB-KW"/>
</dbReference>
<dbReference type="EMBL" id="CP009922">
    <property type="protein sequence ID" value="AKG46723.1"/>
    <property type="molecule type" value="Genomic_DNA"/>
</dbReference>
<dbReference type="PANTHER" id="PTHR43320:SF2">
    <property type="entry name" value="2-DEHYDRO-3-DEOXYGLUCONOKINASE_2-DEHYDRO-3-DEOXYGALACTONOKINASE"/>
    <property type="match status" value="1"/>
</dbReference>
<sequence length="329" mass="34289">MTRPPAGAGADIVCLGETMAVIAPTDGRPLATAAHLALGVGGAESNVACALAGLGHRAAWAGRVGQDPFGTRVLTELAARGVDISGATVDPERPTGLYAKDPGPGGTRTHYYRRHSAASRMGPGLASHPALRAARILHVTGITAALSDSCAALLDALVVRRAAPGPLISFDINHRPALWREGPRQAAPTLLALARAADVVFTGRDEAQELWGTARPEDIRDLLAPAPLVVVKDAEHGATAYSTREGTTFVPARRLRVIEPVGAGDAFAAGYLAGLLEEREPVARLRLGHLAAAAALRTAADLPTLPPRTALDPWLTLDDAAWRALDDQH</sequence>
<evidence type="ECO:0000256" key="3">
    <source>
        <dbReference type="ARBA" id="ARBA00022777"/>
    </source>
</evidence>
<dbReference type="CDD" id="cd01166">
    <property type="entry name" value="KdgK"/>
    <property type="match status" value="1"/>
</dbReference>
<name>A0A0F7G0Z8_9ACTN</name>
<dbReference type="InterPro" id="IPR011611">
    <property type="entry name" value="PfkB_dom"/>
</dbReference>